<evidence type="ECO:0000313" key="4">
    <source>
        <dbReference type="Proteomes" id="UP000214720"/>
    </source>
</evidence>
<dbReference type="EMBL" id="MTHB01000208">
    <property type="protein sequence ID" value="OXC74582.1"/>
    <property type="molecule type" value="Genomic_DNA"/>
</dbReference>
<proteinExistence type="predicted"/>
<organism evidence="2 4">
    <name type="scientific">Caballeronia sordidicola</name>
    <name type="common">Burkholderia sordidicola</name>
    <dbReference type="NCBI Taxonomy" id="196367"/>
    <lineage>
        <taxon>Bacteria</taxon>
        <taxon>Pseudomonadati</taxon>
        <taxon>Pseudomonadota</taxon>
        <taxon>Betaproteobacteria</taxon>
        <taxon>Burkholderiales</taxon>
        <taxon>Burkholderiaceae</taxon>
        <taxon>Caballeronia</taxon>
    </lineage>
</organism>
<accession>A0A226WW83</accession>
<name>A0A226WW83_CABSO</name>
<reference evidence="4" key="1">
    <citation type="submission" date="2017-01" db="EMBL/GenBank/DDBJ databases">
        <title>Genome Analysis of Deinococcus marmoris KOPRI26562.</title>
        <authorList>
            <person name="Kim J.H."/>
            <person name="Oh H.-M."/>
        </authorList>
    </citation>
    <scope>NUCLEOTIDE SEQUENCE [LARGE SCALE GENOMIC DNA]</scope>
    <source>
        <strain evidence="4">PAMC 26633</strain>
    </source>
</reference>
<dbReference type="Proteomes" id="UP000214720">
    <property type="component" value="Unassembled WGS sequence"/>
</dbReference>
<gene>
    <name evidence="3" type="ORF">BSU04_04985</name>
    <name evidence="2" type="ORF">BSU04_29005</name>
    <name evidence="1" type="ORF">BSU04_31190</name>
</gene>
<evidence type="ECO:0000313" key="3">
    <source>
        <dbReference type="EMBL" id="OXC79816.1"/>
    </source>
</evidence>
<dbReference type="RefSeq" id="WP_179258206.1">
    <property type="nucleotide sequence ID" value="NZ_MTHB01000192.1"/>
</dbReference>
<reference evidence="2" key="2">
    <citation type="submission" date="2017-01" db="EMBL/GenBank/DDBJ databases">
        <authorList>
            <person name="Mah S.A."/>
            <person name="Swanson W.J."/>
            <person name="Moy G.W."/>
            <person name="Vacquier V.D."/>
        </authorList>
    </citation>
    <scope>NUCLEOTIDE SEQUENCE</scope>
    <source>
        <strain evidence="2">PAMC 26633</strain>
    </source>
</reference>
<dbReference type="EMBL" id="MTHB01000192">
    <property type="protein sequence ID" value="OXC75027.1"/>
    <property type="molecule type" value="Genomic_DNA"/>
</dbReference>
<dbReference type="EMBL" id="MTHB01000030">
    <property type="protein sequence ID" value="OXC79816.1"/>
    <property type="molecule type" value="Genomic_DNA"/>
</dbReference>
<sequence>MTSKTQAPTVAQITYTKSVLIHRPVTTLAKTATTDVQTPRFRPNDRLLAFLKTL</sequence>
<evidence type="ECO:0000313" key="1">
    <source>
        <dbReference type="EMBL" id="OXC74582.1"/>
    </source>
</evidence>
<dbReference type="AlphaFoldDB" id="A0A226WW83"/>
<comment type="caution">
    <text evidence="2">The sequence shown here is derived from an EMBL/GenBank/DDBJ whole genome shotgun (WGS) entry which is preliminary data.</text>
</comment>
<protein>
    <submittedName>
        <fullName evidence="2">Uncharacterized protein</fullName>
    </submittedName>
</protein>
<evidence type="ECO:0000313" key="2">
    <source>
        <dbReference type="EMBL" id="OXC75027.1"/>
    </source>
</evidence>